<dbReference type="OrthoDB" id="66481at2"/>
<evidence type="ECO:0000313" key="3">
    <source>
        <dbReference type="Proteomes" id="UP000321306"/>
    </source>
</evidence>
<dbReference type="InterPro" id="IPR016181">
    <property type="entry name" value="Acyl_CoA_acyltransferase"/>
</dbReference>
<reference evidence="2 3" key="1">
    <citation type="submission" date="2019-07" db="EMBL/GenBank/DDBJ databases">
        <title>Whole genome shotgun sequence of Deinococcus cellulosilyticus NBRC 106333.</title>
        <authorList>
            <person name="Hosoyama A."/>
            <person name="Uohara A."/>
            <person name="Ohji S."/>
            <person name="Ichikawa N."/>
        </authorList>
    </citation>
    <scope>NUCLEOTIDE SEQUENCE [LARGE SCALE GENOMIC DNA]</scope>
    <source>
        <strain evidence="2 3">NBRC 106333</strain>
    </source>
</reference>
<dbReference type="GO" id="GO:0016747">
    <property type="term" value="F:acyltransferase activity, transferring groups other than amino-acyl groups"/>
    <property type="evidence" value="ECO:0007669"/>
    <property type="project" value="InterPro"/>
</dbReference>
<dbReference type="EMBL" id="BJXB01000005">
    <property type="protein sequence ID" value="GEM45971.1"/>
    <property type="molecule type" value="Genomic_DNA"/>
</dbReference>
<dbReference type="SUPFAM" id="SSF55729">
    <property type="entry name" value="Acyl-CoA N-acyltransferases (Nat)"/>
    <property type="match status" value="1"/>
</dbReference>
<organism evidence="2 3">
    <name type="scientific">Deinococcus cellulosilyticus (strain DSM 18568 / NBRC 106333 / KACC 11606 / 5516J-15)</name>
    <dbReference type="NCBI Taxonomy" id="1223518"/>
    <lineage>
        <taxon>Bacteria</taxon>
        <taxon>Thermotogati</taxon>
        <taxon>Deinococcota</taxon>
        <taxon>Deinococci</taxon>
        <taxon>Deinococcales</taxon>
        <taxon>Deinococcaceae</taxon>
        <taxon>Deinococcus</taxon>
    </lineage>
</organism>
<dbReference type="RefSeq" id="WP_146883721.1">
    <property type="nucleotide sequence ID" value="NZ_BJXB01000005.1"/>
</dbReference>
<sequence>MRYRAFTEIDHDAIVALERIVLLQEEPTFDSLPEKEKEGRIRTTEASLRFFQRTEHSFVAEFDDVIHGAVLAQSVWHGDKPTVWISRIMIHPDAPEGTLTGLLKACSKSAYDTAIYELHTCLTPDQVADAEGFRSQGIYAVRHLGSRSETAPGDKLA</sequence>
<dbReference type="InterPro" id="IPR018987">
    <property type="entry name" value="DUF1999"/>
</dbReference>
<dbReference type="PROSITE" id="PS51186">
    <property type="entry name" value="GNAT"/>
    <property type="match status" value="1"/>
</dbReference>
<feature type="domain" description="N-acetyltransferase" evidence="1">
    <location>
        <begin position="1"/>
        <end position="157"/>
    </location>
</feature>
<protein>
    <submittedName>
        <fullName evidence="2">GNAT family acetyltransferase</fullName>
    </submittedName>
</protein>
<keyword evidence="2" id="KW-0808">Transferase</keyword>
<comment type="caution">
    <text evidence="2">The sequence shown here is derived from an EMBL/GenBank/DDBJ whole genome shotgun (WGS) entry which is preliminary data.</text>
</comment>
<proteinExistence type="predicted"/>
<dbReference type="Proteomes" id="UP000321306">
    <property type="component" value="Unassembled WGS sequence"/>
</dbReference>
<accession>A0A511N0E6</accession>
<name>A0A511N0E6_DEIC1</name>
<dbReference type="Gene3D" id="3.40.630.30">
    <property type="match status" value="1"/>
</dbReference>
<dbReference type="AlphaFoldDB" id="A0A511N0E6"/>
<gene>
    <name evidence="2" type="ORF">DC3_16060</name>
</gene>
<dbReference type="InterPro" id="IPR000182">
    <property type="entry name" value="GNAT_dom"/>
</dbReference>
<evidence type="ECO:0000313" key="2">
    <source>
        <dbReference type="EMBL" id="GEM45971.1"/>
    </source>
</evidence>
<keyword evidence="3" id="KW-1185">Reference proteome</keyword>
<evidence type="ECO:0000259" key="1">
    <source>
        <dbReference type="PROSITE" id="PS51186"/>
    </source>
</evidence>
<dbReference type="Pfam" id="PF09390">
    <property type="entry name" value="DUF1999"/>
    <property type="match status" value="1"/>
</dbReference>